<reference evidence="1" key="1">
    <citation type="submission" date="2023-03" db="EMBL/GenBank/DDBJ databases">
        <title>Massive genome expansion in bonnet fungi (Mycena s.s.) driven by repeated elements and novel gene families across ecological guilds.</title>
        <authorList>
            <consortium name="Lawrence Berkeley National Laboratory"/>
            <person name="Harder C.B."/>
            <person name="Miyauchi S."/>
            <person name="Viragh M."/>
            <person name="Kuo A."/>
            <person name="Thoen E."/>
            <person name="Andreopoulos B."/>
            <person name="Lu D."/>
            <person name="Skrede I."/>
            <person name="Drula E."/>
            <person name="Henrissat B."/>
            <person name="Morin E."/>
            <person name="Kohler A."/>
            <person name="Barry K."/>
            <person name="LaButti K."/>
            <person name="Morin E."/>
            <person name="Salamov A."/>
            <person name="Lipzen A."/>
            <person name="Mereny Z."/>
            <person name="Hegedus B."/>
            <person name="Baldrian P."/>
            <person name="Stursova M."/>
            <person name="Weitz H."/>
            <person name="Taylor A."/>
            <person name="Grigoriev I.V."/>
            <person name="Nagy L.G."/>
            <person name="Martin F."/>
            <person name="Kauserud H."/>
        </authorList>
    </citation>
    <scope>NUCLEOTIDE SEQUENCE</scope>
    <source>
        <strain evidence="1">CBHHK200</strain>
    </source>
</reference>
<evidence type="ECO:0000313" key="2">
    <source>
        <dbReference type="Proteomes" id="UP001218188"/>
    </source>
</evidence>
<accession>A0AAD6TCY5</accession>
<organism evidence="1 2">
    <name type="scientific">Mycena alexandri</name>
    <dbReference type="NCBI Taxonomy" id="1745969"/>
    <lineage>
        <taxon>Eukaryota</taxon>
        <taxon>Fungi</taxon>
        <taxon>Dikarya</taxon>
        <taxon>Basidiomycota</taxon>
        <taxon>Agaricomycotina</taxon>
        <taxon>Agaricomycetes</taxon>
        <taxon>Agaricomycetidae</taxon>
        <taxon>Agaricales</taxon>
        <taxon>Marasmiineae</taxon>
        <taxon>Mycenaceae</taxon>
        <taxon>Mycena</taxon>
    </lineage>
</organism>
<gene>
    <name evidence="1" type="ORF">C8F04DRAFT_1074808</name>
</gene>
<protein>
    <submittedName>
        <fullName evidence="1">Uncharacterized protein</fullName>
    </submittedName>
</protein>
<dbReference type="Proteomes" id="UP001218188">
    <property type="component" value="Unassembled WGS sequence"/>
</dbReference>
<evidence type="ECO:0000313" key="1">
    <source>
        <dbReference type="EMBL" id="KAJ7042790.1"/>
    </source>
</evidence>
<sequence length="109" mass="11616">MTFTSLGDVTGFAAYVLTTLPPAELEDHVFRLEGERATLSKVAAQFKTTVEHVDAITSPGGEIVTQLLALFERGASSSGWDEATKAECVGEQAAGSANALWPGHHWKNN</sequence>
<dbReference type="EMBL" id="JARJCM010000011">
    <property type="protein sequence ID" value="KAJ7042790.1"/>
    <property type="molecule type" value="Genomic_DNA"/>
</dbReference>
<comment type="caution">
    <text evidence="1">The sequence shown here is derived from an EMBL/GenBank/DDBJ whole genome shotgun (WGS) entry which is preliminary data.</text>
</comment>
<name>A0AAD6TCY5_9AGAR</name>
<dbReference type="AlphaFoldDB" id="A0AAD6TCY5"/>
<keyword evidence="2" id="KW-1185">Reference proteome</keyword>
<proteinExistence type="predicted"/>